<evidence type="ECO:0000313" key="2">
    <source>
        <dbReference type="EMBL" id="KAF1920557.1"/>
    </source>
</evidence>
<organism evidence="2 3">
    <name type="scientific">Ampelomyces quisqualis</name>
    <name type="common">Powdery mildew agent</name>
    <dbReference type="NCBI Taxonomy" id="50730"/>
    <lineage>
        <taxon>Eukaryota</taxon>
        <taxon>Fungi</taxon>
        <taxon>Dikarya</taxon>
        <taxon>Ascomycota</taxon>
        <taxon>Pezizomycotina</taxon>
        <taxon>Dothideomycetes</taxon>
        <taxon>Pleosporomycetidae</taxon>
        <taxon>Pleosporales</taxon>
        <taxon>Pleosporineae</taxon>
        <taxon>Phaeosphaeriaceae</taxon>
        <taxon>Ampelomyces</taxon>
    </lineage>
</organism>
<sequence length="102" mass="11743">MHFHLDQTNTTHARPVTPPPKLPSKAPNRSPTRLPNRPTCAQNLDMRYRCVRKIEKKTWSTHRLGLPPRLRHVSSSSSCYPPRPAEMHTPLPKTFGEISERI</sequence>
<name>A0A6A5R3A0_AMPQU</name>
<accession>A0A6A5R3A0</accession>
<reference evidence="2" key="1">
    <citation type="journal article" date="2020" name="Stud. Mycol.">
        <title>101 Dothideomycetes genomes: a test case for predicting lifestyles and emergence of pathogens.</title>
        <authorList>
            <person name="Haridas S."/>
            <person name="Albert R."/>
            <person name="Binder M."/>
            <person name="Bloem J."/>
            <person name="Labutti K."/>
            <person name="Salamov A."/>
            <person name="Andreopoulos B."/>
            <person name="Baker S."/>
            <person name="Barry K."/>
            <person name="Bills G."/>
            <person name="Bluhm B."/>
            <person name="Cannon C."/>
            <person name="Castanera R."/>
            <person name="Culley D."/>
            <person name="Daum C."/>
            <person name="Ezra D."/>
            <person name="Gonzalez J."/>
            <person name="Henrissat B."/>
            <person name="Kuo A."/>
            <person name="Liang C."/>
            <person name="Lipzen A."/>
            <person name="Lutzoni F."/>
            <person name="Magnuson J."/>
            <person name="Mondo S."/>
            <person name="Nolan M."/>
            <person name="Ohm R."/>
            <person name="Pangilinan J."/>
            <person name="Park H.-J."/>
            <person name="Ramirez L."/>
            <person name="Alfaro M."/>
            <person name="Sun H."/>
            <person name="Tritt A."/>
            <person name="Yoshinaga Y."/>
            <person name="Zwiers L.-H."/>
            <person name="Turgeon B."/>
            <person name="Goodwin S."/>
            <person name="Spatafora J."/>
            <person name="Crous P."/>
            <person name="Grigoriev I."/>
        </authorList>
    </citation>
    <scope>NUCLEOTIDE SEQUENCE</scope>
    <source>
        <strain evidence="2">HMLAC05119</strain>
    </source>
</reference>
<dbReference type="AlphaFoldDB" id="A0A6A5R3A0"/>
<keyword evidence="3" id="KW-1185">Reference proteome</keyword>
<evidence type="ECO:0000256" key="1">
    <source>
        <dbReference type="SAM" id="MobiDB-lite"/>
    </source>
</evidence>
<proteinExistence type="predicted"/>
<dbReference type="Proteomes" id="UP000800096">
    <property type="component" value="Unassembled WGS sequence"/>
</dbReference>
<evidence type="ECO:0000313" key="3">
    <source>
        <dbReference type="Proteomes" id="UP000800096"/>
    </source>
</evidence>
<feature type="region of interest" description="Disordered" evidence="1">
    <location>
        <begin position="67"/>
        <end position="102"/>
    </location>
</feature>
<protein>
    <submittedName>
        <fullName evidence="2">Uncharacterized protein</fullName>
    </submittedName>
</protein>
<feature type="region of interest" description="Disordered" evidence="1">
    <location>
        <begin position="1"/>
        <end position="41"/>
    </location>
</feature>
<feature type="compositionally biased region" description="Polar residues" evidence="1">
    <location>
        <begin position="1"/>
        <end position="12"/>
    </location>
</feature>
<dbReference type="EMBL" id="ML979132">
    <property type="protein sequence ID" value="KAF1920557.1"/>
    <property type="molecule type" value="Genomic_DNA"/>
</dbReference>
<gene>
    <name evidence="2" type="ORF">BDU57DRAFT_508927</name>
</gene>